<feature type="compositionally biased region" description="Basic residues" evidence="1">
    <location>
        <begin position="90"/>
        <end position="100"/>
    </location>
</feature>
<reference evidence="3" key="1">
    <citation type="submission" date="2017-02" db="UniProtKB">
        <authorList>
            <consortium name="WormBaseParasite"/>
        </authorList>
    </citation>
    <scope>IDENTIFICATION</scope>
</reference>
<evidence type="ECO:0000256" key="1">
    <source>
        <dbReference type="SAM" id="MobiDB-lite"/>
    </source>
</evidence>
<organism evidence="2 3">
    <name type="scientific">Parastrongyloides trichosuri</name>
    <name type="common">Possum-specific nematode worm</name>
    <dbReference type="NCBI Taxonomy" id="131310"/>
    <lineage>
        <taxon>Eukaryota</taxon>
        <taxon>Metazoa</taxon>
        <taxon>Ecdysozoa</taxon>
        <taxon>Nematoda</taxon>
        <taxon>Chromadorea</taxon>
        <taxon>Rhabditida</taxon>
        <taxon>Tylenchina</taxon>
        <taxon>Panagrolaimomorpha</taxon>
        <taxon>Strongyloidoidea</taxon>
        <taxon>Strongyloididae</taxon>
        <taxon>Parastrongyloides</taxon>
    </lineage>
</organism>
<accession>A0A0N4ZSW7</accession>
<feature type="compositionally biased region" description="Polar residues" evidence="1">
    <location>
        <begin position="8"/>
        <end position="21"/>
    </location>
</feature>
<evidence type="ECO:0000313" key="3">
    <source>
        <dbReference type="WBParaSite" id="PTRK_0001159900.1"/>
    </source>
</evidence>
<feature type="compositionally biased region" description="Polar residues" evidence="1">
    <location>
        <begin position="101"/>
        <end position="118"/>
    </location>
</feature>
<evidence type="ECO:0000313" key="2">
    <source>
        <dbReference type="Proteomes" id="UP000038045"/>
    </source>
</evidence>
<sequence>MVKRRNKCNSSNPVDDNNQVNNSFNIAQRNILNLISSGVGSQLPPDHDEHVMTEFNRMFKKRGRPKGSVKKGTKLVKEDADKNNTLKNSITKKRRGRPRKNTSQLPLTTNLSSETSVESTLKENPSYTCHIDDHHSAIALKEVQNSNTISESG</sequence>
<name>A0A0N4ZSW7_PARTI</name>
<proteinExistence type="predicted"/>
<protein>
    <submittedName>
        <fullName evidence="3">Uncharacterized protein</fullName>
    </submittedName>
</protein>
<feature type="region of interest" description="Disordered" evidence="1">
    <location>
        <begin position="1"/>
        <end position="21"/>
    </location>
</feature>
<keyword evidence="2" id="KW-1185">Reference proteome</keyword>
<dbReference type="WBParaSite" id="PTRK_0001159900.1">
    <property type="protein sequence ID" value="PTRK_0001159900.1"/>
    <property type="gene ID" value="PTRK_0001159900"/>
</dbReference>
<feature type="region of interest" description="Disordered" evidence="1">
    <location>
        <begin position="61"/>
        <end position="118"/>
    </location>
</feature>
<dbReference type="AlphaFoldDB" id="A0A0N4ZSW7"/>
<feature type="compositionally biased region" description="Basic and acidic residues" evidence="1">
    <location>
        <begin position="75"/>
        <end position="84"/>
    </location>
</feature>
<dbReference type="Proteomes" id="UP000038045">
    <property type="component" value="Unplaced"/>
</dbReference>
<feature type="compositionally biased region" description="Basic residues" evidence="1">
    <location>
        <begin position="61"/>
        <end position="74"/>
    </location>
</feature>